<reference evidence="3" key="1">
    <citation type="journal article" date="2019" name="Int. J. Syst. Evol. Microbiol.">
        <title>The Global Catalogue of Microorganisms (GCM) 10K type strain sequencing project: providing services to taxonomists for standard genome sequencing and annotation.</title>
        <authorList>
            <consortium name="The Broad Institute Genomics Platform"/>
            <consortium name="The Broad Institute Genome Sequencing Center for Infectious Disease"/>
            <person name="Wu L."/>
            <person name="Ma J."/>
        </authorList>
    </citation>
    <scope>NUCLEOTIDE SEQUENCE [LARGE SCALE GENOMIC DNA]</scope>
    <source>
        <strain evidence="3">JCM 4594</strain>
    </source>
</reference>
<dbReference type="PROSITE" id="PS51186">
    <property type="entry name" value="GNAT"/>
    <property type="match status" value="1"/>
</dbReference>
<sequence length="267" mass="28468">MIELSLPQLAAHVAQLNATEPGPSALAEHVLTTGNGHALADRATRPRALALDCARHVLLRGDPDALDPADLAPLAHRYIDAPAPFLPVLGAAFDHVVPRERLVYVRQQATTPPRPPRTVTIRPLTSSDAPALVVLPADSAWIHASWGGPSGLGRSGHAWGAFGQGRLLALACTYFRGAAYEDIAVLARPGRRHQRLALHCVLALSRDIATRGRGVSWTCSRHDRPSRLLAWTAGFRLVHEYVHYASGAAVAGGDRLPDGCRGPARAG</sequence>
<name>A0ABQ2ZQE5_9ACTN</name>
<dbReference type="SUPFAM" id="SSF55729">
    <property type="entry name" value="Acyl-CoA N-acyltransferases (Nat)"/>
    <property type="match status" value="1"/>
</dbReference>
<dbReference type="Gene3D" id="3.40.630.30">
    <property type="match status" value="1"/>
</dbReference>
<accession>A0ABQ2ZQE5</accession>
<dbReference type="InterPro" id="IPR016181">
    <property type="entry name" value="Acyl_CoA_acyltransferase"/>
</dbReference>
<proteinExistence type="predicted"/>
<dbReference type="InterPro" id="IPR027365">
    <property type="entry name" value="GNAT_acetyltra_YdfB-like"/>
</dbReference>
<dbReference type="InterPro" id="IPR000182">
    <property type="entry name" value="GNAT_dom"/>
</dbReference>
<gene>
    <name evidence="2" type="ORF">GCM10010326_10970</name>
</gene>
<dbReference type="EMBL" id="BMUU01000001">
    <property type="protein sequence ID" value="GGY19706.1"/>
    <property type="molecule type" value="Genomic_DNA"/>
</dbReference>
<evidence type="ECO:0000313" key="3">
    <source>
        <dbReference type="Proteomes" id="UP000600946"/>
    </source>
</evidence>
<dbReference type="Pfam" id="PF12746">
    <property type="entry name" value="GNAT_acetyltran"/>
    <property type="match status" value="1"/>
</dbReference>
<dbReference type="Proteomes" id="UP000600946">
    <property type="component" value="Unassembled WGS sequence"/>
</dbReference>
<dbReference type="GeneID" id="96289103"/>
<dbReference type="RefSeq" id="WP_229892198.1">
    <property type="nucleotide sequence ID" value="NZ_BMUU01000001.1"/>
</dbReference>
<evidence type="ECO:0000259" key="1">
    <source>
        <dbReference type="PROSITE" id="PS51186"/>
    </source>
</evidence>
<feature type="domain" description="N-acetyltransferase" evidence="1">
    <location>
        <begin position="119"/>
        <end position="257"/>
    </location>
</feature>
<organism evidence="2 3">
    <name type="scientific">Streptomyces xanthochromogenes</name>
    <dbReference type="NCBI Taxonomy" id="67384"/>
    <lineage>
        <taxon>Bacteria</taxon>
        <taxon>Bacillati</taxon>
        <taxon>Actinomycetota</taxon>
        <taxon>Actinomycetes</taxon>
        <taxon>Kitasatosporales</taxon>
        <taxon>Streptomycetaceae</taxon>
        <taxon>Streptomyces</taxon>
    </lineage>
</organism>
<comment type="caution">
    <text evidence="2">The sequence shown here is derived from an EMBL/GenBank/DDBJ whole genome shotgun (WGS) entry which is preliminary data.</text>
</comment>
<keyword evidence="3" id="KW-1185">Reference proteome</keyword>
<protein>
    <recommendedName>
        <fullName evidence="1">N-acetyltransferase domain-containing protein</fullName>
    </recommendedName>
</protein>
<evidence type="ECO:0000313" key="2">
    <source>
        <dbReference type="EMBL" id="GGY19706.1"/>
    </source>
</evidence>